<feature type="transmembrane region" description="Helical" evidence="1">
    <location>
        <begin position="92"/>
        <end position="113"/>
    </location>
</feature>
<proteinExistence type="predicted"/>
<name>A0A090QMS5_9GAMM</name>
<reference evidence="2 3" key="1">
    <citation type="journal article" date="2014" name="Genome Announc.">
        <title>Draft Genome Sequences of Two Vibrionaceae Species, Vibrio ponticus C121 and Photobacterium aphoticum C119, Isolated as Coral Reef Microbiota.</title>
        <authorList>
            <person name="Al-saari N."/>
            <person name="Meirelles P.M."/>
            <person name="Mino S."/>
            <person name="Suda W."/>
            <person name="Oshima K."/>
            <person name="Hattori M."/>
            <person name="Ohkuma M."/>
            <person name="Thompson F.L."/>
            <person name="Gomez-Gil B."/>
            <person name="Sawabe T."/>
            <person name="Sawabe T."/>
        </authorList>
    </citation>
    <scope>NUCLEOTIDE SEQUENCE [LARGE SCALE GENOMIC DNA]</scope>
    <source>
        <strain evidence="2 3">JCM 19237</strain>
    </source>
</reference>
<protein>
    <recommendedName>
        <fullName evidence="4">VanZ-like domain-containing protein</fullName>
    </recommendedName>
</protein>
<comment type="caution">
    <text evidence="2">The sequence shown here is derived from an EMBL/GenBank/DDBJ whole genome shotgun (WGS) entry which is preliminary data.</text>
</comment>
<dbReference type="STRING" id="754436.JCM19237_2387"/>
<evidence type="ECO:0008006" key="4">
    <source>
        <dbReference type="Google" id="ProtNLM"/>
    </source>
</evidence>
<evidence type="ECO:0000256" key="1">
    <source>
        <dbReference type="SAM" id="Phobius"/>
    </source>
</evidence>
<gene>
    <name evidence="2" type="ORF">JCM19237_2387</name>
</gene>
<keyword evidence="1" id="KW-1133">Transmembrane helix</keyword>
<evidence type="ECO:0000313" key="2">
    <source>
        <dbReference type="EMBL" id="GAL04236.1"/>
    </source>
</evidence>
<accession>A0A090QMS5</accession>
<sequence>MLIRLLQRYWLAITLLILLAITVLSLSPMAQLPAVPGTDKTHHFIAYAALMFPAAFVRPRYWFALAGGFWLWSGAIELIQPYVNRYGEWLDMAANGGGIVCGIVLAIIARYMVGQFTNIPLTTRS</sequence>
<dbReference type="AlphaFoldDB" id="A0A090QMS5"/>
<organism evidence="2 3">
    <name type="scientific">Photobacterium aphoticum</name>
    <dbReference type="NCBI Taxonomy" id="754436"/>
    <lineage>
        <taxon>Bacteria</taxon>
        <taxon>Pseudomonadati</taxon>
        <taxon>Pseudomonadota</taxon>
        <taxon>Gammaproteobacteria</taxon>
        <taxon>Vibrionales</taxon>
        <taxon>Vibrionaceae</taxon>
        <taxon>Photobacterium</taxon>
    </lineage>
</organism>
<dbReference type="eggNOG" id="ENOG5033CUB">
    <property type="taxonomic scope" value="Bacteria"/>
</dbReference>
<dbReference type="EMBL" id="BBMN01000003">
    <property type="protein sequence ID" value="GAL04236.1"/>
    <property type="molecule type" value="Genomic_DNA"/>
</dbReference>
<feature type="transmembrane region" description="Helical" evidence="1">
    <location>
        <begin position="41"/>
        <end position="57"/>
    </location>
</feature>
<feature type="transmembrane region" description="Helical" evidence="1">
    <location>
        <begin position="62"/>
        <end position="80"/>
    </location>
</feature>
<keyword evidence="1" id="KW-0472">Membrane</keyword>
<dbReference type="Proteomes" id="UP000029227">
    <property type="component" value="Unassembled WGS sequence"/>
</dbReference>
<keyword evidence="1" id="KW-0812">Transmembrane</keyword>
<evidence type="ECO:0000313" key="3">
    <source>
        <dbReference type="Proteomes" id="UP000029227"/>
    </source>
</evidence>